<feature type="compositionally biased region" description="Basic and acidic residues" evidence="2">
    <location>
        <begin position="601"/>
        <end position="612"/>
    </location>
</feature>
<feature type="compositionally biased region" description="Polar residues" evidence="2">
    <location>
        <begin position="62"/>
        <end position="75"/>
    </location>
</feature>
<feature type="compositionally biased region" description="Pro residues" evidence="2">
    <location>
        <begin position="705"/>
        <end position="717"/>
    </location>
</feature>
<evidence type="ECO:0000313" key="5">
    <source>
        <dbReference type="Proteomes" id="UP001276659"/>
    </source>
</evidence>
<dbReference type="GO" id="GO:0008198">
    <property type="term" value="F:ferrous iron binding"/>
    <property type="evidence" value="ECO:0007669"/>
    <property type="project" value="InterPro"/>
</dbReference>
<feature type="compositionally biased region" description="Polar residues" evidence="2">
    <location>
        <begin position="182"/>
        <end position="192"/>
    </location>
</feature>
<dbReference type="SMART" id="SM00671">
    <property type="entry name" value="SEL1"/>
    <property type="match status" value="7"/>
</dbReference>
<sequence length="1522" mass="168160">MAYAQQPRYGGPQRPNYEHQQVSYASSAQPYAAEYDYADGNPGGHYNDDPRGGPPQQYLDPYSQQGGEYGNNQGAWQAGIAQHANGGQYGGRGQQRGGRQPAQQQYSRPVKPGGYTHSDPRSRGPLQSKSRFPPRGQYQQQDQGYQSSRQPEAPRHQQQYPPEQEPWPANGGYEYDDPSYAPQDNWTPTQQHFPGASDNGANGYHAPQQDAGYQQQEFSGGYDRGISPDKRGNVPNALTSRHEASAPESAKGQSQGSSTRSKSSQRSKAAPKRIVETPISPDTVAWDNPFPTFPMRPKKGAHSSSKSVDGSSGGSSMKDGAAQEKIHDSRPQTASSKGSSYAIPQNRDLEEPNGYSSNQHDRYSGSQLRWRKGTEQNRDVTQARPSTSGNGHSGGRIDQLKPPPVNGRHSEDNRTRPSFRNDSVIDSGYGRSRTMPTAISEGVAKYGYQPSQPDQSAWQEPGPVAGYYGPEDREYLPASPVDGPQQRPHGQTRAQSDEHRPYGHAAIPTPPAQKTNPPQPHAPHGSLGDFYDDYYNAGQQDHQPYLQDQGNKHRSPVDEDMPNFDFVADPGAIHRRGMTIDDHLKPQQKSQEYPRMPTPPRQDERRDMRNDSNYKSQFPPRSKSQPNLKDRRSPREENFDFGVPGTPGRPPATAPAAGGYEGENNPAMGYPNDRPQRRDRPPMGRDPKGPMPVARYGPENRNGPNYPPPRTGLPPIPHQGNAPTDRYRSPPLQDGRSRRAPMRPPGGGPSPVDRNMANGPPPMGYQNGAPPDRFRSPPIQDGRSRGGQMRPPDGRPSPTNRTGPASPPFRTPSNPDALPSHPAPFRPGLIEDSPVNQATKPPPVRQYNAAPSPMQESNPTRKGSSHSTDNKRESVPVTHQELEQLRQATARKPDDMATQLTLAKKLVEAASVLVDERADPRTKSKSREKYNAEAYKIVKKLSGNGYTEANFYLADAYSRGSLGLEADTREAFKLYQTAAKVGHAQAAYRVAVCCEIGQEEGGGTSRDAVKAMQWYKRAATLGDTPAMYKMGIISLKGLLGQPRNPQEALVWLKKAADRADQENPHALHELALLHEKPTGNEGVQKDEAYSKQLYIQAAKLGYKFSQFRLGCAYEYGLLGCPVDPRQSIAWYSKAAVQGEHQSELALSGWYLTGSEGVLQQSDTEAYLWARKAAQAGLAKAEYAMGYFTEVGIGAPANLDDAKRWYWRAASFVAQNFQKAREKLEDLRKGGGTKPRMRVSRSNMKKQSDGECLRIPWRYLKPNIMYDMDHPVYSKLQKIGKEITTKVKPKAIVVFSAHWQAPSPNKIQVNMKETNDLIYDFYGFPGHYYKEKYPNVGSKEVASRVMSALKSNGIDVESTSRGLDHGVWASFKVLFDPETNPLNVPIVQVSLFSSEDPNQHYALGRAVSALRSENIAIIVSGMAVHNLRDLGRTMGNPTPLPYTSSFDEALKDAVTVLPAEREQKMAELLKRPDAKQAHPTFEHLLPIFVGAGAAGEDMGKRLWTLKEGSMSWAQYRFGDVEAS</sequence>
<dbReference type="GO" id="GO:0008270">
    <property type="term" value="F:zinc ion binding"/>
    <property type="evidence" value="ECO:0007669"/>
    <property type="project" value="InterPro"/>
</dbReference>
<feature type="compositionally biased region" description="Basic and acidic residues" evidence="2">
    <location>
        <begin position="321"/>
        <end position="330"/>
    </location>
</feature>
<dbReference type="InterPro" id="IPR014436">
    <property type="entry name" value="Extradiol_dOase_DODA"/>
</dbReference>
<dbReference type="EMBL" id="JASNWA010000010">
    <property type="protein sequence ID" value="KAK3169010.1"/>
    <property type="molecule type" value="Genomic_DNA"/>
</dbReference>
<feature type="region of interest" description="Disordered" evidence="2">
    <location>
        <begin position="1"/>
        <end position="878"/>
    </location>
</feature>
<feature type="domain" description="Extradiol ring-cleavage dioxygenase class III enzyme subunit B" evidence="3">
    <location>
        <begin position="1266"/>
        <end position="1500"/>
    </location>
</feature>
<proteinExistence type="predicted"/>
<feature type="compositionally biased region" description="Low complexity" evidence="2">
    <location>
        <begin position="251"/>
        <end position="262"/>
    </location>
</feature>
<comment type="caution">
    <text evidence="4">The sequence shown here is derived from an EMBL/GenBank/DDBJ whole genome shotgun (WGS) entry which is preliminary data.</text>
</comment>
<feature type="compositionally biased region" description="Basic and acidic residues" evidence="2">
    <location>
        <begin position="674"/>
        <end position="688"/>
    </location>
</feature>
<dbReference type="Proteomes" id="UP001276659">
    <property type="component" value="Unassembled WGS sequence"/>
</dbReference>
<dbReference type="InterPro" id="IPR006597">
    <property type="entry name" value="Sel1-like"/>
</dbReference>
<feature type="compositionally biased region" description="Basic and acidic residues" evidence="2">
    <location>
        <begin position="868"/>
        <end position="878"/>
    </location>
</feature>
<reference evidence="4" key="1">
    <citation type="submission" date="2022-11" db="EMBL/GenBank/DDBJ databases">
        <title>Chromosomal genome sequence assembly and mating type (MAT) locus characterization of the leprose asexual lichenized fungus Lepraria neglecta (Nyl.) Erichsen.</title>
        <authorList>
            <person name="Allen J.L."/>
            <person name="Pfeffer B."/>
        </authorList>
    </citation>
    <scope>NUCLEOTIDE SEQUENCE</scope>
    <source>
        <strain evidence="4">Allen 5258</strain>
    </source>
</reference>
<dbReference type="Pfam" id="PF02900">
    <property type="entry name" value="LigB"/>
    <property type="match status" value="1"/>
</dbReference>
<feature type="compositionally biased region" description="Low complexity" evidence="2">
    <location>
        <begin position="157"/>
        <end position="168"/>
    </location>
</feature>
<dbReference type="PANTHER" id="PTHR46430:SF3">
    <property type="entry name" value="ACTIVATOR OF C KINASE PROTEIN 1"/>
    <property type="match status" value="1"/>
</dbReference>
<dbReference type="InterPro" id="IPR011990">
    <property type="entry name" value="TPR-like_helical_dom_sf"/>
</dbReference>
<feature type="compositionally biased region" description="Polar residues" evidence="2">
    <location>
        <begin position="449"/>
        <end position="458"/>
    </location>
</feature>
<dbReference type="Gene3D" id="3.40.830.10">
    <property type="entry name" value="LigB-like"/>
    <property type="match status" value="1"/>
</dbReference>
<feature type="compositionally biased region" description="Low complexity" evidence="2">
    <location>
        <begin position="303"/>
        <end position="320"/>
    </location>
</feature>
<name>A0AAD9YZT1_9LECA</name>
<feature type="compositionally biased region" description="Polar residues" evidence="2">
    <location>
        <begin position="379"/>
        <end position="390"/>
    </location>
</feature>
<feature type="compositionally biased region" description="Polar residues" evidence="2">
    <location>
        <begin position="537"/>
        <end position="549"/>
    </location>
</feature>
<feature type="compositionally biased region" description="Polar residues" evidence="2">
    <location>
        <begin position="331"/>
        <end position="343"/>
    </location>
</feature>
<feature type="compositionally biased region" description="Polar residues" evidence="2">
    <location>
        <begin position="854"/>
        <end position="867"/>
    </location>
</feature>
<dbReference type="Pfam" id="PF08238">
    <property type="entry name" value="Sel1"/>
    <property type="match status" value="7"/>
</dbReference>
<dbReference type="InterPro" id="IPR051726">
    <property type="entry name" value="Chitin_Synth_Reg"/>
</dbReference>
<evidence type="ECO:0000259" key="3">
    <source>
        <dbReference type="Pfam" id="PF02900"/>
    </source>
</evidence>
<accession>A0AAD9YZT1</accession>
<dbReference type="PANTHER" id="PTHR46430">
    <property type="entry name" value="PROTEIN SKT5-RELATED"/>
    <property type="match status" value="1"/>
</dbReference>
<keyword evidence="1" id="KW-0677">Repeat</keyword>
<dbReference type="Gene3D" id="1.25.40.10">
    <property type="entry name" value="Tetratricopeptide repeat domain"/>
    <property type="match status" value="2"/>
</dbReference>
<keyword evidence="5" id="KW-1185">Reference proteome</keyword>
<feature type="compositionally biased region" description="Basic and acidic residues" evidence="2">
    <location>
        <begin position="628"/>
        <end position="638"/>
    </location>
</feature>
<dbReference type="InterPro" id="IPR004183">
    <property type="entry name" value="Xdiol_dOase_suB"/>
</dbReference>
<gene>
    <name evidence="4" type="ORF">OEA41_005458</name>
</gene>
<dbReference type="CDD" id="cd07363">
    <property type="entry name" value="45_DOPA_Dioxygenase"/>
    <property type="match status" value="1"/>
</dbReference>
<dbReference type="SUPFAM" id="SSF53213">
    <property type="entry name" value="LigB-like"/>
    <property type="match status" value="1"/>
</dbReference>
<organism evidence="4 5">
    <name type="scientific">Lepraria neglecta</name>
    <dbReference type="NCBI Taxonomy" id="209136"/>
    <lineage>
        <taxon>Eukaryota</taxon>
        <taxon>Fungi</taxon>
        <taxon>Dikarya</taxon>
        <taxon>Ascomycota</taxon>
        <taxon>Pezizomycotina</taxon>
        <taxon>Lecanoromycetes</taxon>
        <taxon>OSLEUM clade</taxon>
        <taxon>Lecanoromycetidae</taxon>
        <taxon>Lecanorales</taxon>
        <taxon>Lecanorineae</taxon>
        <taxon>Stereocaulaceae</taxon>
        <taxon>Lepraria</taxon>
    </lineage>
</organism>
<dbReference type="GO" id="GO:0016702">
    <property type="term" value="F:oxidoreductase activity, acting on single donors with incorporation of molecular oxygen, incorporation of two atoms of oxygen"/>
    <property type="evidence" value="ECO:0007669"/>
    <property type="project" value="UniProtKB-ARBA"/>
</dbReference>
<evidence type="ECO:0000256" key="1">
    <source>
        <dbReference type="ARBA" id="ARBA00022737"/>
    </source>
</evidence>
<feature type="compositionally biased region" description="Gly residues" evidence="2">
    <location>
        <begin position="87"/>
        <end position="96"/>
    </location>
</feature>
<protein>
    <recommendedName>
        <fullName evidence="3">Extradiol ring-cleavage dioxygenase class III enzyme subunit B domain-containing protein</fullName>
    </recommendedName>
</protein>
<feature type="compositionally biased region" description="Polar residues" evidence="2">
    <location>
        <begin position="18"/>
        <end position="29"/>
    </location>
</feature>
<evidence type="ECO:0000313" key="4">
    <source>
        <dbReference type="EMBL" id="KAK3169010.1"/>
    </source>
</evidence>
<evidence type="ECO:0000256" key="2">
    <source>
        <dbReference type="SAM" id="MobiDB-lite"/>
    </source>
</evidence>
<feature type="compositionally biased region" description="Low complexity" evidence="2">
    <location>
        <begin position="135"/>
        <end position="150"/>
    </location>
</feature>
<dbReference type="SUPFAM" id="SSF81901">
    <property type="entry name" value="HCP-like"/>
    <property type="match status" value="1"/>
</dbReference>